<keyword evidence="1 7" id="KW-0806">Transcription termination</keyword>
<dbReference type="RefSeq" id="WP_099036198.1">
    <property type="nucleotide sequence ID" value="NZ_BMGJ01000017.1"/>
</dbReference>
<dbReference type="Pfam" id="PF00575">
    <property type="entry name" value="S1"/>
    <property type="match status" value="1"/>
</dbReference>
<dbReference type="PANTHER" id="PTHR22648">
    <property type="entry name" value="TRANSCRIPTION TERMINATION FACTOR NUSA"/>
    <property type="match status" value="1"/>
</dbReference>
<dbReference type="SUPFAM" id="SSF50249">
    <property type="entry name" value="Nucleic acid-binding proteins"/>
    <property type="match status" value="1"/>
</dbReference>
<dbReference type="InterPro" id="IPR058582">
    <property type="entry name" value="KH_NusA_2nd"/>
</dbReference>
<evidence type="ECO:0000313" key="9">
    <source>
        <dbReference type="EMBL" id="GGD75483.1"/>
    </source>
</evidence>
<keyword evidence="4 7" id="KW-0694">RNA-binding</keyword>
<evidence type="ECO:0000313" key="10">
    <source>
        <dbReference type="Proteomes" id="UP000614272"/>
    </source>
</evidence>
<dbReference type="Gene3D" id="2.40.50.140">
    <property type="entry name" value="Nucleic acid-binding proteins"/>
    <property type="match status" value="1"/>
</dbReference>
<evidence type="ECO:0000256" key="1">
    <source>
        <dbReference type="ARBA" id="ARBA00022472"/>
    </source>
</evidence>
<accession>A0ABQ1RN35</accession>
<comment type="caution">
    <text evidence="9">The sequence shown here is derived from an EMBL/GenBank/DDBJ whole genome shotgun (WGS) entry which is preliminary data.</text>
</comment>
<name>A0ABQ1RN35_9ALTE</name>
<comment type="similarity">
    <text evidence="7">Belongs to the NusA family.</text>
</comment>
<dbReference type="Proteomes" id="UP000614272">
    <property type="component" value="Unassembled WGS sequence"/>
</dbReference>
<dbReference type="HAMAP" id="MF_00945_B">
    <property type="entry name" value="NusA_B"/>
    <property type="match status" value="1"/>
</dbReference>
<sequence>MNKEILLVAEAVSNEKQVPREKIFEALEFAIASATKKKNHGDIEVRVSIDRETGDFDTYRRWKVIPDDQPQENPYAELTLSAAQVEEPEIEIDEYVEEQIDSIVFDRITTQTAKQVIVQKVREAERAQMMEEYEDRVGELVTGTVKKVNRDNIIVDLGNNAEGVIYRDDMLPRETFRAGDRVRGLLYAIKPEARGAQLFISRTHPDMLVELFRIEVPEVAEEVLEIRAAARDPGSRAKIAVKTNDKRLDPVGACVGMRGSRVQAVSGELGGERVDIVLWDENPAQFVINAMAPAEVAAIVVDEDNRTMDVAVEPDNLAQAIGRNGQNVRLASQLSGWELNVMTVNDMNAKHEEENSKVLQGFIDGLDIDEDFASVLVDEGFTTLEEVAYVPVSELLAIEGLDEDMVEELRERARAYLTTKALADEESLENAEPKEELLNLPGMERHVAFLLASRGITDLEGLAEQGVDEICDLEELGEEKAAELIMAARNIVWFNEE</sequence>
<organism evidence="9 10">
    <name type="scientific">Lacimicrobium alkaliphilum</name>
    <dbReference type="NCBI Taxonomy" id="1526571"/>
    <lineage>
        <taxon>Bacteria</taxon>
        <taxon>Pseudomonadati</taxon>
        <taxon>Pseudomonadota</taxon>
        <taxon>Gammaproteobacteria</taxon>
        <taxon>Alteromonadales</taxon>
        <taxon>Alteromonadaceae</taxon>
        <taxon>Lacimicrobium</taxon>
    </lineage>
</organism>
<evidence type="ECO:0000259" key="8">
    <source>
        <dbReference type="PROSITE" id="PS50126"/>
    </source>
</evidence>
<dbReference type="NCBIfam" id="TIGR01954">
    <property type="entry name" value="nusA_Cterm_rpt"/>
    <property type="match status" value="2"/>
</dbReference>
<dbReference type="InterPro" id="IPR010995">
    <property type="entry name" value="DNA_repair_Rad51/TF_NusA_a-hlx"/>
</dbReference>
<keyword evidence="2 7" id="KW-0963">Cytoplasm</keyword>
<dbReference type="InterPro" id="IPR009019">
    <property type="entry name" value="KH_sf_prok-type"/>
</dbReference>
<dbReference type="InterPro" id="IPR010213">
    <property type="entry name" value="TF_NusA"/>
</dbReference>
<dbReference type="SUPFAM" id="SSF47794">
    <property type="entry name" value="Rad51 N-terminal domain-like"/>
    <property type="match status" value="2"/>
</dbReference>
<dbReference type="InterPro" id="IPR012340">
    <property type="entry name" value="NA-bd_OB-fold"/>
</dbReference>
<dbReference type="InterPro" id="IPR015946">
    <property type="entry name" value="KH_dom-like_a/b"/>
</dbReference>
<feature type="domain" description="S1 motif" evidence="8">
    <location>
        <begin position="138"/>
        <end position="203"/>
    </location>
</feature>
<evidence type="ECO:0000256" key="2">
    <source>
        <dbReference type="ARBA" id="ARBA00022490"/>
    </source>
</evidence>
<keyword evidence="5 7" id="KW-0805">Transcription regulation</keyword>
<dbReference type="SUPFAM" id="SSF69705">
    <property type="entry name" value="Transcription factor NusA, N-terminal domain"/>
    <property type="match status" value="1"/>
</dbReference>
<proteinExistence type="inferred from homology"/>
<dbReference type="InterPro" id="IPR013735">
    <property type="entry name" value="TF_NusA_N"/>
</dbReference>
<evidence type="ECO:0000256" key="6">
    <source>
        <dbReference type="ARBA" id="ARBA00023163"/>
    </source>
</evidence>
<dbReference type="Pfam" id="PF08529">
    <property type="entry name" value="NusA_N"/>
    <property type="match status" value="1"/>
</dbReference>
<evidence type="ECO:0000256" key="3">
    <source>
        <dbReference type="ARBA" id="ARBA00022814"/>
    </source>
</evidence>
<dbReference type="SMART" id="SM00316">
    <property type="entry name" value="S1"/>
    <property type="match status" value="1"/>
</dbReference>
<protein>
    <recommendedName>
        <fullName evidence="7">Transcription termination/antitermination protein NusA</fullName>
    </recommendedName>
</protein>
<dbReference type="Pfam" id="PF26594">
    <property type="entry name" value="KH_NusA_2nd"/>
    <property type="match status" value="1"/>
</dbReference>
<dbReference type="EMBL" id="BMGJ01000017">
    <property type="protein sequence ID" value="GGD75483.1"/>
    <property type="molecule type" value="Genomic_DNA"/>
</dbReference>
<dbReference type="Pfam" id="PF13184">
    <property type="entry name" value="KH_NusA_1st"/>
    <property type="match status" value="1"/>
</dbReference>
<dbReference type="Pfam" id="PF14520">
    <property type="entry name" value="HHH_5"/>
    <property type="match status" value="1"/>
</dbReference>
<keyword evidence="6 7" id="KW-0804">Transcription</keyword>
<dbReference type="InterPro" id="IPR003029">
    <property type="entry name" value="S1_domain"/>
</dbReference>
<dbReference type="Gene3D" id="3.30.1480.10">
    <property type="entry name" value="NusA, N-terminal domain"/>
    <property type="match status" value="1"/>
</dbReference>
<keyword evidence="3 7" id="KW-0889">Transcription antitermination</keyword>
<dbReference type="Gene3D" id="3.30.300.20">
    <property type="match status" value="2"/>
</dbReference>
<dbReference type="InterPro" id="IPR030842">
    <property type="entry name" value="TF_NusA_bacterial"/>
</dbReference>
<evidence type="ECO:0000256" key="7">
    <source>
        <dbReference type="HAMAP-Rule" id="MF_00945"/>
    </source>
</evidence>
<dbReference type="InterPro" id="IPR010214">
    <property type="entry name" value="Tscrpt_termin_fac_NusA_C_rpt"/>
</dbReference>
<evidence type="ECO:0000256" key="5">
    <source>
        <dbReference type="ARBA" id="ARBA00023015"/>
    </source>
</evidence>
<dbReference type="CDD" id="cd04455">
    <property type="entry name" value="S1_NusA"/>
    <property type="match status" value="1"/>
</dbReference>
<dbReference type="Gene3D" id="1.10.150.20">
    <property type="entry name" value="5' to 3' exonuclease, C-terminal subdomain"/>
    <property type="match status" value="2"/>
</dbReference>
<dbReference type="SUPFAM" id="SSF54814">
    <property type="entry name" value="Prokaryotic type KH domain (KH-domain type II)"/>
    <property type="match status" value="2"/>
</dbReference>
<comment type="subunit">
    <text evidence="7">Monomer. Binds directly to the core enzyme of the DNA-dependent RNA polymerase and to nascent RNA.</text>
</comment>
<gene>
    <name evidence="7 9" type="primary">nusA</name>
    <name evidence="9" type="ORF">GCM10011357_33160</name>
</gene>
<comment type="function">
    <text evidence="7">Participates in both transcription termination and antitermination.</text>
</comment>
<evidence type="ECO:0000256" key="4">
    <source>
        <dbReference type="ARBA" id="ARBA00022884"/>
    </source>
</evidence>
<dbReference type="CDD" id="cd02134">
    <property type="entry name" value="KH-II_NusA_rpt1"/>
    <property type="match status" value="1"/>
</dbReference>
<comment type="subcellular location">
    <subcellularLocation>
        <location evidence="7">Cytoplasm</location>
    </subcellularLocation>
</comment>
<dbReference type="NCBIfam" id="TIGR01953">
    <property type="entry name" value="NusA"/>
    <property type="match status" value="1"/>
</dbReference>
<dbReference type="CDD" id="cd22529">
    <property type="entry name" value="KH-II_NusA_rpt2"/>
    <property type="match status" value="1"/>
</dbReference>
<dbReference type="PANTHER" id="PTHR22648:SF0">
    <property type="entry name" value="TRANSCRIPTION TERMINATION_ANTITERMINATION PROTEIN NUSA"/>
    <property type="match status" value="1"/>
</dbReference>
<reference evidence="10" key="1">
    <citation type="journal article" date="2019" name="Int. J. Syst. Evol. Microbiol.">
        <title>The Global Catalogue of Microorganisms (GCM) 10K type strain sequencing project: providing services to taxonomists for standard genome sequencing and annotation.</title>
        <authorList>
            <consortium name="The Broad Institute Genomics Platform"/>
            <consortium name="The Broad Institute Genome Sequencing Center for Infectious Disease"/>
            <person name="Wu L."/>
            <person name="Ma J."/>
        </authorList>
    </citation>
    <scope>NUCLEOTIDE SEQUENCE [LARGE SCALE GENOMIC DNA]</scope>
    <source>
        <strain evidence="10">CGMCC 1.12923</strain>
    </source>
</reference>
<dbReference type="PROSITE" id="PS50084">
    <property type="entry name" value="KH_TYPE_1"/>
    <property type="match status" value="1"/>
</dbReference>
<keyword evidence="10" id="KW-1185">Reference proteome</keyword>
<dbReference type="PROSITE" id="PS50126">
    <property type="entry name" value="S1"/>
    <property type="match status" value="1"/>
</dbReference>
<dbReference type="InterPro" id="IPR036555">
    <property type="entry name" value="NusA_N_sf"/>
</dbReference>
<dbReference type="InterPro" id="IPR025249">
    <property type="entry name" value="TF_NusA_KH_1st"/>
</dbReference>